<dbReference type="EMBL" id="LR134521">
    <property type="protein sequence ID" value="VEJ29106.1"/>
    <property type="molecule type" value="Genomic_DNA"/>
</dbReference>
<evidence type="ECO:0000256" key="4">
    <source>
        <dbReference type="ARBA" id="ARBA00022679"/>
    </source>
</evidence>
<feature type="transmembrane region" description="Helical" evidence="19">
    <location>
        <begin position="308"/>
        <end position="334"/>
    </location>
</feature>
<feature type="compositionally biased region" description="Polar residues" evidence="18">
    <location>
        <begin position="582"/>
        <end position="593"/>
    </location>
</feature>
<dbReference type="GO" id="GO:0009252">
    <property type="term" value="P:peptidoglycan biosynthetic process"/>
    <property type="evidence" value="ECO:0007669"/>
    <property type="project" value="UniProtKB-KW"/>
</dbReference>
<feature type="region of interest" description="Disordered" evidence="18">
    <location>
        <begin position="483"/>
        <end position="523"/>
    </location>
</feature>
<evidence type="ECO:0000256" key="11">
    <source>
        <dbReference type="ARBA" id="ARBA00033270"/>
    </source>
</evidence>
<sequence>MSNAPGQTHSSARGGGSHAQRQGRNGSTRLGSFLHNAISSLYKRSASRDLADVPRLILLVCAGLTVFGVIMVLSASSVSMISQGMSPFSQVTRQVMFAALGAAALGAIAVLKVQRYRKMWVVNILLTLAILAQIAVLAIGTDINGNRNWIRFSGIQIQPSEFSKLAIVLWMAMVMTRQGSKLKEKTSRAIFPALFGLLPLMLLILAGKDLGTVIVYAFIFLGMVYIAGANRKTMVWLSIILIVSAVVGSISSSNRRERLMSVLGVCTGSVCDQSQAGGVALATGGFWGVGLGQSRQKYNYLPEAHNDYIFAIIGEELGLLGTLTVVLLYLGLIYCALRIIARTADPFIRIATGGIIAWLSTQAIVNMAMVSGILPVIGVPLPFISYGGSSLISSMLAAGMLYAFARQTPLVGGPIPAADLTKQTPREVRRANEDWKRRLSLQAIVEDERLQLQEAGGALGKDYWGGGLLRRVKELPSWLGITQRQREHTRKTYEQRAQARADRAAERRREAEHQEALAHEEQRIQRERQRLREQRFQEEHPNGLHTHERVPQLRRKGDAHPASRPSQGKQRSTPADHEDTIPLQNLQKRTNANRARHRSSSSGRLPAGLRPLHPQPGSQTSSSGQPSAGTSRQIRRQQPSQSQQNPRSRKPGQGGSRS</sequence>
<dbReference type="GO" id="GO:0005886">
    <property type="term" value="C:plasma membrane"/>
    <property type="evidence" value="ECO:0007669"/>
    <property type="project" value="TreeGrafter"/>
</dbReference>
<feature type="compositionally biased region" description="Basic and acidic residues" evidence="18">
    <location>
        <begin position="484"/>
        <end position="523"/>
    </location>
</feature>
<evidence type="ECO:0000256" key="8">
    <source>
        <dbReference type="ARBA" id="ARBA00022989"/>
    </source>
</evidence>
<dbReference type="Proteomes" id="UP000270988">
    <property type="component" value="Chromosome"/>
</dbReference>
<feature type="transmembrane region" description="Helical" evidence="19">
    <location>
        <begin position="189"/>
        <end position="207"/>
    </location>
</feature>
<feature type="region of interest" description="Disordered" evidence="18">
    <location>
        <begin position="536"/>
        <end position="658"/>
    </location>
</feature>
<feature type="compositionally biased region" description="Low complexity" evidence="18">
    <location>
        <begin position="615"/>
        <end position="646"/>
    </location>
</feature>
<dbReference type="GO" id="GO:0051301">
    <property type="term" value="P:cell division"/>
    <property type="evidence" value="ECO:0007669"/>
    <property type="project" value="UniProtKB-KW"/>
</dbReference>
<dbReference type="PANTHER" id="PTHR30474:SF2">
    <property type="entry name" value="PEPTIDOGLYCAN GLYCOSYLTRANSFERASE FTSW-RELATED"/>
    <property type="match status" value="1"/>
</dbReference>
<evidence type="ECO:0000256" key="14">
    <source>
        <dbReference type="ARBA" id="ARBA00041418"/>
    </source>
</evidence>
<keyword evidence="8 19" id="KW-1133">Transmembrane helix</keyword>
<dbReference type="InterPro" id="IPR018365">
    <property type="entry name" value="Cell_cycle_FtsW-rel_CS"/>
</dbReference>
<comment type="function">
    <text evidence="17">Peptidoglycan polymerase that is essential for cell division.</text>
</comment>
<feature type="transmembrane region" description="Helical" evidence="19">
    <location>
        <begin position="213"/>
        <end position="228"/>
    </location>
</feature>
<comment type="subcellular location">
    <subcellularLocation>
        <location evidence="1">Membrane</location>
        <topology evidence="1">Multi-pass membrane protein</topology>
    </subcellularLocation>
</comment>
<keyword evidence="5 19" id="KW-0812">Transmembrane</keyword>
<keyword evidence="4" id="KW-0808">Transferase</keyword>
<keyword evidence="3" id="KW-0328">Glycosyltransferase</keyword>
<dbReference type="GO" id="GO:0015648">
    <property type="term" value="F:lipid-linked peptidoglycan transporter activity"/>
    <property type="evidence" value="ECO:0007669"/>
    <property type="project" value="TreeGrafter"/>
</dbReference>
<evidence type="ECO:0000256" key="12">
    <source>
        <dbReference type="ARBA" id="ARBA00038053"/>
    </source>
</evidence>
<keyword evidence="20" id="KW-0132">Cell division</keyword>
<evidence type="ECO:0000256" key="15">
    <source>
        <dbReference type="ARBA" id="ARBA00044770"/>
    </source>
</evidence>
<evidence type="ECO:0000256" key="18">
    <source>
        <dbReference type="SAM" id="MobiDB-lite"/>
    </source>
</evidence>
<dbReference type="AlphaFoldDB" id="A0A3S4Y2K8"/>
<evidence type="ECO:0000256" key="1">
    <source>
        <dbReference type="ARBA" id="ARBA00004141"/>
    </source>
</evidence>
<comment type="similarity">
    <text evidence="12">Belongs to the SEDS family. FtsW subfamily.</text>
</comment>
<evidence type="ECO:0000256" key="2">
    <source>
        <dbReference type="ARBA" id="ARBA00004752"/>
    </source>
</evidence>
<evidence type="ECO:0000256" key="10">
    <source>
        <dbReference type="ARBA" id="ARBA00032370"/>
    </source>
</evidence>
<dbReference type="InterPro" id="IPR001182">
    <property type="entry name" value="FtsW/RodA"/>
</dbReference>
<dbReference type="Pfam" id="PF01098">
    <property type="entry name" value="FTSW_RODA_SPOVE"/>
    <property type="match status" value="1"/>
</dbReference>
<feature type="compositionally biased region" description="Polar residues" evidence="18">
    <location>
        <begin position="19"/>
        <end position="29"/>
    </location>
</feature>
<comment type="pathway">
    <text evidence="2">Cell wall biogenesis; peptidoglycan biosynthesis.</text>
</comment>
<evidence type="ECO:0000256" key="3">
    <source>
        <dbReference type="ARBA" id="ARBA00022676"/>
    </source>
</evidence>
<evidence type="ECO:0000256" key="19">
    <source>
        <dbReference type="SAM" id="Phobius"/>
    </source>
</evidence>
<feature type="transmembrane region" description="Helical" evidence="19">
    <location>
        <begin position="120"/>
        <end position="141"/>
    </location>
</feature>
<evidence type="ECO:0000256" key="6">
    <source>
        <dbReference type="ARBA" id="ARBA00022960"/>
    </source>
</evidence>
<keyword evidence="9 19" id="KW-0472">Membrane</keyword>
<evidence type="ECO:0000256" key="17">
    <source>
        <dbReference type="ARBA" id="ARBA00049966"/>
    </source>
</evidence>
<evidence type="ECO:0000256" key="9">
    <source>
        <dbReference type="ARBA" id="ARBA00023136"/>
    </source>
</evidence>
<feature type="transmembrane region" description="Helical" evidence="19">
    <location>
        <begin position="383"/>
        <end position="405"/>
    </location>
</feature>
<dbReference type="PROSITE" id="PS00428">
    <property type="entry name" value="FTSW_RODA_SPOVE"/>
    <property type="match status" value="1"/>
</dbReference>
<dbReference type="STRING" id="762948.HMPREF0733_11670"/>
<evidence type="ECO:0000313" key="20">
    <source>
        <dbReference type="EMBL" id="VEJ29106.1"/>
    </source>
</evidence>
<dbReference type="EC" id="2.4.99.28" evidence="15"/>
<feature type="compositionally biased region" description="Polar residues" evidence="18">
    <location>
        <begin position="1"/>
        <end position="11"/>
    </location>
</feature>
<reference evidence="20 21" key="1">
    <citation type="submission" date="2018-12" db="EMBL/GenBank/DDBJ databases">
        <authorList>
            <consortium name="Pathogen Informatics"/>
        </authorList>
    </citation>
    <scope>NUCLEOTIDE SEQUENCE [LARGE SCALE GENOMIC DNA]</scope>
    <source>
        <strain evidence="20 21">NCTC10918</strain>
    </source>
</reference>
<gene>
    <name evidence="20" type="primary">ftsW_1</name>
    <name evidence="20" type="ORF">NCTC10918_00351</name>
</gene>
<dbReference type="PANTHER" id="PTHR30474">
    <property type="entry name" value="CELL CYCLE PROTEIN"/>
    <property type="match status" value="1"/>
</dbReference>
<dbReference type="GO" id="GO:0008360">
    <property type="term" value="P:regulation of cell shape"/>
    <property type="evidence" value="ECO:0007669"/>
    <property type="project" value="UniProtKB-KW"/>
</dbReference>
<feature type="compositionally biased region" description="Basic and acidic residues" evidence="18">
    <location>
        <begin position="536"/>
        <end position="561"/>
    </location>
</feature>
<feature type="transmembrane region" description="Helical" evidence="19">
    <location>
        <begin position="161"/>
        <end position="177"/>
    </location>
</feature>
<feature type="region of interest" description="Disordered" evidence="18">
    <location>
        <begin position="1"/>
        <end position="29"/>
    </location>
</feature>
<keyword evidence="7" id="KW-0573">Peptidoglycan synthesis</keyword>
<feature type="compositionally biased region" description="Polar residues" evidence="18">
    <location>
        <begin position="564"/>
        <end position="573"/>
    </location>
</feature>
<dbReference type="GO" id="GO:0032153">
    <property type="term" value="C:cell division site"/>
    <property type="evidence" value="ECO:0007669"/>
    <property type="project" value="TreeGrafter"/>
</dbReference>
<proteinExistence type="inferred from homology"/>
<organism evidence="20 21">
    <name type="scientific">Rothia dentocariosa</name>
    <dbReference type="NCBI Taxonomy" id="2047"/>
    <lineage>
        <taxon>Bacteria</taxon>
        <taxon>Bacillati</taxon>
        <taxon>Actinomycetota</taxon>
        <taxon>Actinomycetes</taxon>
        <taxon>Micrococcales</taxon>
        <taxon>Micrococcaceae</taxon>
        <taxon>Rothia</taxon>
    </lineage>
</organism>
<keyword evidence="6" id="KW-0133">Cell shape</keyword>
<feature type="transmembrane region" description="Helical" evidence="19">
    <location>
        <begin position="53"/>
        <end position="75"/>
    </location>
</feature>
<name>A0A3S4Y2K8_9MICC</name>
<comment type="catalytic activity">
    <reaction evidence="16">
        <text>[GlcNAc-(1-&gt;4)-Mur2Ac(oyl-L-Ala-gamma-D-Glu-L-Lys-D-Ala-D-Ala)](n)-di-trans,octa-cis-undecaprenyl diphosphate + beta-D-GlcNAc-(1-&gt;4)-Mur2Ac(oyl-L-Ala-gamma-D-Glu-L-Lys-D-Ala-D-Ala)-di-trans,octa-cis-undecaprenyl diphosphate = [GlcNAc-(1-&gt;4)-Mur2Ac(oyl-L-Ala-gamma-D-Glu-L-Lys-D-Ala-D-Ala)](n+1)-di-trans,octa-cis-undecaprenyl diphosphate + di-trans,octa-cis-undecaprenyl diphosphate + H(+)</text>
        <dbReference type="Rhea" id="RHEA:23708"/>
        <dbReference type="Rhea" id="RHEA-COMP:9602"/>
        <dbReference type="Rhea" id="RHEA-COMP:9603"/>
        <dbReference type="ChEBI" id="CHEBI:15378"/>
        <dbReference type="ChEBI" id="CHEBI:58405"/>
        <dbReference type="ChEBI" id="CHEBI:60033"/>
        <dbReference type="ChEBI" id="CHEBI:78435"/>
        <dbReference type="EC" id="2.4.99.28"/>
    </reaction>
</comment>
<protein>
    <recommendedName>
        <fullName evidence="13">Probable peptidoglycan glycosyltransferase FtsW</fullName>
        <ecNumber evidence="15">2.4.99.28</ecNumber>
    </recommendedName>
    <alternativeName>
        <fullName evidence="14">Cell division protein FtsW</fullName>
    </alternativeName>
    <alternativeName>
        <fullName evidence="11">Cell wall polymerase</fullName>
    </alternativeName>
    <alternativeName>
        <fullName evidence="10">Peptidoglycan polymerase</fullName>
    </alternativeName>
</protein>
<dbReference type="GO" id="GO:0008955">
    <property type="term" value="F:peptidoglycan glycosyltransferase activity"/>
    <property type="evidence" value="ECO:0007669"/>
    <property type="project" value="UniProtKB-EC"/>
</dbReference>
<evidence type="ECO:0000256" key="7">
    <source>
        <dbReference type="ARBA" id="ARBA00022984"/>
    </source>
</evidence>
<evidence type="ECO:0000256" key="13">
    <source>
        <dbReference type="ARBA" id="ARBA00041185"/>
    </source>
</evidence>
<feature type="transmembrane region" description="Helical" evidence="19">
    <location>
        <begin position="95"/>
        <end position="113"/>
    </location>
</feature>
<accession>A0A3S4Y2K8</accession>
<evidence type="ECO:0000256" key="5">
    <source>
        <dbReference type="ARBA" id="ARBA00022692"/>
    </source>
</evidence>
<keyword evidence="20" id="KW-0131">Cell cycle</keyword>
<evidence type="ECO:0000256" key="16">
    <source>
        <dbReference type="ARBA" id="ARBA00049902"/>
    </source>
</evidence>
<feature type="transmembrane region" description="Helical" evidence="19">
    <location>
        <begin position="355"/>
        <end position="377"/>
    </location>
</feature>
<evidence type="ECO:0000313" key="21">
    <source>
        <dbReference type="Proteomes" id="UP000270988"/>
    </source>
</evidence>
<feature type="transmembrane region" description="Helical" evidence="19">
    <location>
        <begin position="235"/>
        <end position="253"/>
    </location>
</feature>